<reference evidence="2 3" key="1">
    <citation type="submission" date="2017-05" db="EMBL/GenBank/DDBJ databases">
        <title>Functional genome analysis of Paenibacillus pasadenensis strain R16: insights on endophytic life style and antifungal activity.</title>
        <authorList>
            <person name="Passera A."/>
            <person name="Marcolungo L."/>
            <person name="Casati P."/>
            <person name="Brasca M."/>
            <person name="Quaglino F."/>
            <person name="Delledonne M."/>
        </authorList>
    </citation>
    <scope>NUCLEOTIDE SEQUENCE [LARGE SCALE GENOMIC DNA]</scope>
    <source>
        <strain evidence="2 3">R16</strain>
    </source>
</reference>
<name>A0A2N5N6C4_9BACL</name>
<dbReference type="OrthoDB" id="2381102at2"/>
<dbReference type="GO" id="GO:0016747">
    <property type="term" value="F:acyltransferase activity, transferring groups other than amino-acyl groups"/>
    <property type="evidence" value="ECO:0007669"/>
    <property type="project" value="InterPro"/>
</dbReference>
<evidence type="ECO:0000313" key="2">
    <source>
        <dbReference type="EMBL" id="PLT45850.1"/>
    </source>
</evidence>
<keyword evidence="3" id="KW-1185">Reference proteome</keyword>
<dbReference type="SUPFAM" id="SSF55729">
    <property type="entry name" value="Acyl-CoA N-acyltransferases (Nat)"/>
    <property type="match status" value="1"/>
</dbReference>
<organism evidence="2 3">
    <name type="scientific">Paenibacillus pasadenensis</name>
    <dbReference type="NCBI Taxonomy" id="217090"/>
    <lineage>
        <taxon>Bacteria</taxon>
        <taxon>Bacillati</taxon>
        <taxon>Bacillota</taxon>
        <taxon>Bacilli</taxon>
        <taxon>Bacillales</taxon>
        <taxon>Paenibacillaceae</taxon>
        <taxon>Paenibacillus</taxon>
    </lineage>
</organism>
<comment type="caution">
    <text evidence="2">The sequence shown here is derived from an EMBL/GenBank/DDBJ whole genome shotgun (WGS) entry which is preliminary data.</text>
</comment>
<proteinExistence type="predicted"/>
<accession>A0A2N5N6C4</accession>
<protein>
    <recommendedName>
        <fullName evidence="1">N-acetyltransferase domain-containing protein</fullName>
    </recommendedName>
</protein>
<gene>
    <name evidence="2" type="ORF">B8V81_4281</name>
</gene>
<evidence type="ECO:0000259" key="1">
    <source>
        <dbReference type="PROSITE" id="PS51186"/>
    </source>
</evidence>
<dbReference type="RefSeq" id="WP_028597663.1">
    <property type="nucleotide sequence ID" value="NZ_BIMM01000004.1"/>
</dbReference>
<dbReference type="InterPro" id="IPR000182">
    <property type="entry name" value="GNAT_dom"/>
</dbReference>
<dbReference type="InterPro" id="IPR016181">
    <property type="entry name" value="Acyl_CoA_acyltransferase"/>
</dbReference>
<dbReference type="EMBL" id="NFEZ01000004">
    <property type="protein sequence ID" value="PLT45850.1"/>
    <property type="molecule type" value="Genomic_DNA"/>
</dbReference>
<sequence length="222" mass="25030">MDYYRITSIEDENFPKLHRLLQDVFPPEEVLAYELWAEPLQDPGIHVCVALHDGEAVGATEYRYYPQLRVAMTDFTIIGRPGLGVGRFLLRSREKELARLAAESGTEPIGMFAEIYDPYRTEHGFGGADPMNPIVRREVLSHIGYKRLELDYVHPSWDLQGGAVSGLDLGFLPKDEELDGISGALAAQFLETYYSAIEAKPAEWYDMVAGLKRQERVALLPL</sequence>
<dbReference type="Gene3D" id="3.40.630.30">
    <property type="match status" value="1"/>
</dbReference>
<dbReference type="PROSITE" id="PS51186">
    <property type="entry name" value="GNAT"/>
    <property type="match status" value="1"/>
</dbReference>
<evidence type="ECO:0000313" key="3">
    <source>
        <dbReference type="Proteomes" id="UP000234789"/>
    </source>
</evidence>
<feature type="domain" description="N-acetyltransferase" evidence="1">
    <location>
        <begin position="4"/>
        <end position="151"/>
    </location>
</feature>
<dbReference type="Proteomes" id="UP000234789">
    <property type="component" value="Unassembled WGS sequence"/>
</dbReference>
<dbReference type="AlphaFoldDB" id="A0A2N5N6C4"/>